<protein>
    <submittedName>
        <fullName evidence="12">UPF0187 protein</fullName>
    </submittedName>
</protein>
<dbReference type="Pfam" id="PF25539">
    <property type="entry name" value="Bestrophin_2"/>
    <property type="match status" value="1"/>
</dbReference>
<accession>A0A9P1FRW6</accession>
<name>A0A9P1FRW6_9DINO</name>
<evidence type="ECO:0000313" key="13">
    <source>
        <dbReference type="Proteomes" id="UP001152797"/>
    </source>
</evidence>
<evidence type="ECO:0000313" key="11">
    <source>
        <dbReference type="EMBL" id="CAL1140649.1"/>
    </source>
</evidence>
<keyword evidence="6" id="KW-0406">Ion transport</keyword>
<comment type="subcellular location">
    <subcellularLocation>
        <location evidence="1">Cell membrane</location>
        <topology evidence="1">Multi-pass membrane protein</topology>
    </subcellularLocation>
</comment>
<dbReference type="EMBL" id="CAMXCT010001149">
    <property type="protein sequence ID" value="CAI3987274.1"/>
    <property type="molecule type" value="Genomic_DNA"/>
</dbReference>
<proteinExistence type="predicted"/>
<evidence type="ECO:0000256" key="1">
    <source>
        <dbReference type="ARBA" id="ARBA00004651"/>
    </source>
</evidence>
<evidence type="ECO:0000256" key="8">
    <source>
        <dbReference type="SAM" id="MobiDB-lite"/>
    </source>
</evidence>
<dbReference type="AlphaFoldDB" id="A0A9P1FRW6"/>
<dbReference type="EMBL" id="CAMXCT020001149">
    <property type="protein sequence ID" value="CAL1140649.1"/>
    <property type="molecule type" value="Genomic_DNA"/>
</dbReference>
<keyword evidence="5 9" id="KW-1133">Transmembrane helix</keyword>
<evidence type="ECO:0000256" key="4">
    <source>
        <dbReference type="ARBA" id="ARBA00022692"/>
    </source>
</evidence>
<dbReference type="PANTHER" id="PTHR33281:SF19">
    <property type="entry name" value="VOLTAGE-DEPENDENT ANION CHANNEL-FORMING PROTEIN YNEE"/>
    <property type="match status" value="1"/>
</dbReference>
<feature type="transmembrane region" description="Helical" evidence="9">
    <location>
        <begin position="34"/>
        <end position="53"/>
    </location>
</feature>
<feature type="region of interest" description="Disordered" evidence="8">
    <location>
        <begin position="390"/>
        <end position="415"/>
    </location>
</feature>
<reference evidence="10" key="1">
    <citation type="submission" date="2022-10" db="EMBL/GenBank/DDBJ databases">
        <authorList>
            <person name="Chen Y."/>
            <person name="Dougan E. K."/>
            <person name="Chan C."/>
            <person name="Rhodes N."/>
            <person name="Thang M."/>
        </authorList>
    </citation>
    <scope>NUCLEOTIDE SEQUENCE</scope>
</reference>
<evidence type="ECO:0000313" key="12">
    <source>
        <dbReference type="EMBL" id="CAL4774586.1"/>
    </source>
</evidence>
<evidence type="ECO:0000256" key="5">
    <source>
        <dbReference type="ARBA" id="ARBA00022989"/>
    </source>
</evidence>
<dbReference type="GO" id="GO:0005886">
    <property type="term" value="C:plasma membrane"/>
    <property type="evidence" value="ECO:0007669"/>
    <property type="project" value="UniProtKB-SubCell"/>
</dbReference>
<keyword evidence="2" id="KW-0813">Transport</keyword>
<keyword evidence="7 9" id="KW-0472">Membrane</keyword>
<sequence length="415" mass="46591">MVVPYPSGSEGSVWSFLTITPFILFKFRGSIVPLLLPQLILIQGLSVLAIWLADWERENLETDTGEENNMTSFAKVAEEGTKALAILVSFLLVLKTQAANNQFWEALSDLTNMCHLLRSISISVCGMVNWEKHKEVEKNAKRIVRLLVLYYLVVLEYFQRTGTNQTNAASQMDNLRHDVAALAGDHEWTVLYPGEGKGTAGSKSAHRHTRPTIILFWISLSLRQILDHQALEPPIMNGVLNQLTQVSACFWNMDKIDKTQFPFPYTQIVKWLTLVFLVMLPFVLAPNCGWLTCVFSAVATVGFFGLDEVAEILESPFGNDPNDLDIRAYGDPLMSDLELICRCRDGELDFVFNPDEKIDFSHLLGNFDDGFHQHFCANLARTRRTSRLSVSKHGEAAPQEASAFPVLPGEPCPLR</sequence>
<keyword evidence="3" id="KW-1003">Cell membrane</keyword>
<gene>
    <name evidence="10" type="ORF">C1SCF055_LOCUS14560</name>
</gene>
<dbReference type="PANTHER" id="PTHR33281">
    <property type="entry name" value="UPF0187 PROTEIN YNEE"/>
    <property type="match status" value="1"/>
</dbReference>
<keyword evidence="13" id="KW-1185">Reference proteome</keyword>
<feature type="transmembrane region" description="Helical" evidence="9">
    <location>
        <begin position="263"/>
        <end position="283"/>
    </location>
</feature>
<dbReference type="GO" id="GO:0005254">
    <property type="term" value="F:chloride channel activity"/>
    <property type="evidence" value="ECO:0007669"/>
    <property type="project" value="InterPro"/>
</dbReference>
<evidence type="ECO:0000256" key="6">
    <source>
        <dbReference type="ARBA" id="ARBA00023065"/>
    </source>
</evidence>
<dbReference type="InterPro" id="IPR044669">
    <property type="entry name" value="YneE/VCCN1/2-like"/>
</dbReference>
<keyword evidence="4 9" id="KW-0812">Transmembrane</keyword>
<organism evidence="10">
    <name type="scientific">Cladocopium goreaui</name>
    <dbReference type="NCBI Taxonomy" id="2562237"/>
    <lineage>
        <taxon>Eukaryota</taxon>
        <taxon>Sar</taxon>
        <taxon>Alveolata</taxon>
        <taxon>Dinophyceae</taxon>
        <taxon>Suessiales</taxon>
        <taxon>Symbiodiniaceae</taxon>
        <taxon>Cladocopium</taxon>
    </lineage>
</organism>
<evidence type="ECO:0000256" key="9">
    <source>
        <dbReference type="SAM" id="Phobius"/>
    </source>
</evidence>
<evidence type="ECO:0000256" key="7">
    <source>
        <dbReference type="ARBA" id="ARBA00023136"/>
    </source>
</evidence>
<evidence type="ECO:0000256" key="3">
    <source>
        <dbReference type="ARBA" id="ARBA00022475"/>
    </source>
</evidence>
<evidence type="ECO:0000313" key="10">
    <source>
        <dbReference type="EMBL" id="CAI3987274.1"/>
    </source>
</evidence>
<dbReference type="Proteomes" id="UP001152797">
    <property type="component" value="Unassembled WGS sequence"/>
</dbReference>
<dbReference type="EMBL" id="CAMXCT030001149">
    <property type="protein sequence ID" value="CAL4774586.1"/>
    <property type="molecule type" value="Genomic_DNA"/>
</dbReference>
<dbReference type="OrthoDB" id="1368at2759"/>
<reference evidence="11" key="2">
    <citation type="submission" date="2024-04" db="EMBL/GenBank/DDBJ databases">
        <authorList>
            <person name="Chen Y."/>
            <person name="Shah S."/>
            <person name="Dougan E. K."/>
            <person name="Thang M."/>
            <person name="Chan C."/>
        </authorList>
    </citation>
    <scope>NUCLEOTIDE SEQUENCE [LARGE SCALE GENOMIC DNA]</scope>
</reference>
<comment type="caution">
    <text evidence="10">The sequence shown here is derived from an EMBL/GenBank/DDBJ whole genome shotgun (WGS) entry which is preliminary data.</text>
</comment>
<evidence type="ECO:0000256" key="2">
    <source>
        <dbReference type="ARBA" id="ARBA00022448"/>
    </source>
</evidence>